<dbReference type="InterPro" id="IPR000008">
    <property type="entry name" value="C2_dom"/>
</dbReference>
<dbReference type="Proteomes" id="UP000324800">
    <property type="component" value="Unassembled WGS sequence"/>
</dbReference>
<evidence type="ECO:0000313" key="2">
    <source>
        <dbReference type="EMBL" id="KAA6392631.1"/>
    </source>
</evidence>
<dbReference type="Gene3D" id="2.60.40.150">
    <property type="entry name" value="C2 domain"/>
    <property type="match status" value="1"/>
</dbReference>
<dbReference type="CDD" id="cd00030">
    <property type="entry name" value="C2"/>
    <property type="match status" value="1"/>
</dbReference>
<dbReference type="GO" id="GO:0010628">
    <property type="term" value="P:positive regulation of gene expression"/>
    <property type="evidence" value="ECO:0007669"/>
    <property type="project" value="TreeGrafter"/>
</dbReference>
<accession>A0A5J4WCK9</accession>
<dbReference type="OrthoDB" id="67700at2759"/>
<dbReference type="AlphaFoldDB" id="A0A5J4WCK9"/>
<dbReference type="PRINTS" id="PR00360">
    <property type="entry name" value="C2DOMAIN"/>
</dbReference>
<evidence type="ECO:0000259" key="1">
    <source>
        <dbReference type="PROSITE" id="PS50004"/>
    </source>
</evidence>
<reference evidence="2 3" key="1">
    <citation type="submission" date="2019-03" db="EMBL/GenBank/DDBJ databases">
        <title>Single cell metagenomics reveals metabolic interactions within the superorganism composed of flagellate Streblomastix strix and complex community of Bacteroidetes bacteria on its surface.</title>
        <authorList>
            <person name="Treitli S.C."/>
            <person name="Kolisko M."/>
            <person name="Husnik F."/>
            <person name="Keeling P."/>
            <person name="Hampl V."/>
        </authorList>
    </citation>
    <scope>NUCLEOTIDE SEQUENCE [LARGE SCALE GENOMIC DNA]</scope>
    <source>
        <strain evidence="2">ST1C</strain>
    </source>
</reference>
<dbReference type="SMART" id="SM00239">
    <property type="entry name" value="C2"/>
    <property type="match status" value="1"/>
</dbReference>
<dbReference type="Pfam" id="PF00168">
    <property type="entry name" value="C2"/>
    <property type="match status" value="1"/>
</dbReference>
<name>A0A5J4WCK9_9EUKA</name>
<gene>
    <name evidence="2" type="ORF">EZS28_011839</name>
</gene>
<dbReference type="PANTHER" id="PTHR47800:SF5">
    <property type="entry name" value="FER-1-LIKE PROTEIN 6"/>
    <property type="match status" value="1"/>
</dbReference>
<protein>
    <recommendedName>
        <fullName evidence="1">C2 domain-containing protein</fullName>
    </recommendedName>
</protein>
<comment type="caution">
    <text evidence="2">The sequence shown here is derived from an EMBL/GenBank/DDBJ whole genome shotgun (WGS) entry which is preliminary data.</text>
</comment>
<evidence type="ECO:0000313" key="3">
    <source>
        <dbReference type="Proteomes" id="UP000324800"/>
    </source>
</evidence>
<dbReference type="InterPro" id="IPR035892">
    <property type="entry name" value="C2_domain_sf"/>
</dbReference>
<sequence length="167" mass="18717">MSYAGKIFITCIQCFNIKSMDTIGESDPYIKLNVGKLKSQTKVVEDNANPYFNEQFVFDYEPSKEPHVLTMELWDKDAVGSDDYIGFVHVPFEEFLNAKGTRRIPFYSNKGELVGDGDFDIYYEAPTAPKFDPKISKHFASAKVAVAPPVQTPVKQEASAEKSSGKK</sequence>
<dbReference type="PROSITE" id="PS50004">
    <property type="entry name" value="C2"/>
    <property type="match status" value="1"/>
</dbReference>
<proteinExistence type="predicted"/>
<feature type="domain" description="C2" evidence="1">
    <location>
        <begin position="1"/>
        <end position="105"/>
    </location>
</feature>
<organism evidence="2 3">
    <name type="scientific">Streblomastix strix</name>
    <dbReference type="NCBI Taxonomy" id="222440"/>
    <lineage>
        <taxon>Eukaryota</taxon>
        <taxon>Metamonada</taxon>
        <taxon>Preaxostyla</taxon>
        <taxon>Oxymonadida</taxon>
        <taxon>Streblomastigidae</taxon>
        <taxon>Streblomastix</taxon>
    </lineage>
</organism>
<dbReference type="EMBL" id="SNRW01002480">
    <property type="protein sequence ID" value="KAA6392631.1"/>
    <property type="molecule type" value="Genomic_DNA"/>
</dbReference>
<dbReference type="SUPFAM" id="SSF49562">
    <property type="entry name" value="C2 domain (Calcium/lipid-binding domain, CaLB)"/>
    <property type="match status" value="1"/>
</dbReference>
<dbReference type="PANTHER" id="PTHR47800">
    <property type="entry name" value="C2 DOMAIN-CONTAINING PROTEIN"/>
    <property type="match status" value="1"/>
</dbReference>